<evidence type="ECO:0000313" key="1">
    <source>
        <dbReference type="Ensembl" id="ENSCSRP00000005612.1"/>
    </source>
</evidence>
<protein>
    <submittedName>
        <fullName evidence="1">Uncharacterized protein</fullName>
    </submittedName>
</protein>
<proteinExistence type="predicted"/>
<dbReference type="Ensembl" id="ENSCSRT00000005790.1">
    <property type="protein sequence ID" value="ENSCSRP00000005612.1"/>
    <property type="gene ID" value="ENSCSRG00000004212.1"/>
</dbReference>
<dbReference type="AlphaFoldDB" id="A0A8C3RXB5"/>
<sequence length="59" mass="6616">MDYKLSGTSLPISACDIYWRQLEKKQTQNFVFKGGITCSTFPHGELNKTPTPGLQTHLS</sequence>
<keyword evidence="2" id="KW-1185">Reference proteome</keyword>
<name>A0A8C3RXB5_CHESE</name>
<reference evidence="1" key="2">
    <citation type="submission" date="2025-09" db="UniProtKB">
        <authorList>
            <consortium name="Ensembl"/>
        </authorList>
    </citation>
    <scope>IDENTIFICATION</scope>
</reference>
<reference evidence="1" key="1">
    <citation type="submission" date="2025-08" db="UniProtKB">
        <authorList>
            <consortium name="Ensembl"/>
        </authorList>
    </citation>
    <scope>IDENTIFICATION</scope>
</reference>
<accession>A0A8C3RXB5</accession>
<organism evidence="1 2">
    <name type="scientific">Chelydra serpentina</name>
    <name type="common">Snapping turtle</name>
    <name type="synonym">Testudo serpentina</name>
    <dbReference type="NCBI Taxonomy" id="8475"/>
    <lineage>
        <taxon>Eukaryota</taxon>
        <taxon>Metazoa</taxon>
        <taxon>Chordata</taxon>
        <taxon>Craniata</taxon>
        <taxon>Vertebrata</taxon>
        <taxon>Euteleostomi</taxon>
        <taxon>Archelosauria</taxon>
        <taxon>Testudinata</taxon>
        <taxon>Testudines</taxon>
        <taxon>Cryptodira</taxon>
        <taxon>Durocryptodira</taxon>
        <taxon>Americhelydia</taxon>
        <taxon>Chelydroidea</taxon>
        <taxon>Chelydridae</taxon>
        <taxon>Chelydra</taxon>
    </lineage>
</organism>
<evidence type="ECO:0000313" key="2">
    <source>
        <dbReference type="Proteomes" id="UP000694403"/>
    </source>
</evidence>
<dbReference type="Proteomes" id="UP000694403">
    <property type="component" value="Unplaced"/>
</dbReference>